<protein>
    <submittedName>
        <fullName evidence="1">Uncharacterized protein</fullName>
    </submittedName>
</protein>
<reference evidence="2" key="1">
    <citation type="journal article" date="2022" name="Mol. Ecol. Resour.">
        <title>The genomes of chicory, endive, great burdock and yacon provide insights into Asteraceae palaeo-polyploidization history and plant inulin production.</title>
        <authorList>
            <person name="Fan W."/>
            <person name="Wang S."/>
            <person name="Wang H."/>
            <person name="Wang A."/>
            <person name="Jiang F."/>
            <person name="Liu H."/>
            <person name="Zhao H."/>
            <person name="Xu D."/>
            <person name="Zhang Y."/>
        </authorList>
    </citation>
    <scope>NUCLEOTIDE SEQUENCE [LARGE SCALE GENOMIC DNA]</scope>
    <source>
        <strain evidence="2">cv. Niubang</strain>
    </source>
</reference>
<evidence type="ECO:0000313" key="1">
    <source>
        <dbReference type="EMBL" id="KAI3720274.1"/>
    </source>
</evidence>
<sequence length="1307" mass="149821">MCWMKRSRDDDVSGSASQLKPPIISEASRQPQVMGGGSTHKLTTSDALTYLKDVKEMFLDRRDKYTEFLDVMKDFKAQRIDTTGVIARVKELFKGNRRLILGFNTFLPKGYEITLSDEDEPPAKKPVEFEEAIQFVNKIKMRFQGDDHVYKSFLDILNLYRKENKSISEVHQEVAALLHNQPDLLKEFTNFLPNSSAATSNHYVHSSRNHNPRHEDRSSPIGTIRPLHSEKKGIACHAERDVSVDMPDPCHEEGFIRPNKEHRKHGEKEKVRREDREHHSHSRDFDHHGTNRSSHKRKSANALEDSVAELFHQDMRDEVLCLREKVKERLHNSDDYQAFLKCIVHYCTENITRPQLQSLVNNLLGAYPDLMEEVNGFINRSEKTGSLWSGHLPRSLRAEDEDRDQDHDRDEMDRGCEIKDGERSAIAGKNVSGFKQSLLPSKDEYQAKPIQELDLSNCERCTPSYRLLPKNYPIPSVSQRTKIGAEVLNDHWVSVTSGSEDYSFKHMRKNQYEESLFRCEDDRFELDMLLESVNITARRVEELLDKINDKSIKTDSMVRVEDHFTALNLRCIERLYGDNGLDVMDVLRKNASFALPVILIRLKQKQEEWARCRFDFNKVWAEIYAKNYHKSLDHRSFYFKQQDSKSLSAKALLAEIKEISEEKSKEENIYQHFASGKMQDTMPHQEFKYCDLDVHEDMYQLMKYYIPQNCTPEQFDKVMKIWTFVEPMFNVPPRPQFINGNQDVAKTSNPTVKSGSTVRQSDGKDVHSTIGFKQSTTANGNDKVLAEHSGFSRACLVNNNNGVKENGSHITNHFGRKSGTSCITRKHETLKINVQSTDETSQIGGVHSSGLCITSAKPGKAALESGLESRPNAGGSTQPDSSLNEAIVGSGRIKRRHSDTGAELKIEREEGELSPNGDFEEDNFAAFRDTGTIVRKENYRHRYPEGGLENEADDEGEESAHRSSCDSENAFENGDGSGSETAEVEDRSPEEHDGVHDNKAESEGEAEEGEETVLPFSERFLETVKPLTKYVPGVSHNQEDDPRVFYGNDAFYVFFRLHQTLYSRLKEAKEKSANDKWRASNDTTPNDSYARFLDLLYTFLGGAVDSAKYEDECRTVLGTWSFSVFTLDKLIYKLSKQLLAIAMDEVDNKLLHLYAYEHMRKPGRFVDELYNANARVIVNDDNIYRFEHSLLPETDRQTRLTIRLMDFGCETSEAPVFSVDPSFAPYPSIQNLPVVPGKKKPGIFLKRNKRKYACEDEDLAMMQAMEGLRILNRMECKINCITYKISYVLDTEDSMVRVGRRKINRRF</sequence>
<accession>A0ACB9BD16</accession>
<organism evidence="1 2">
    <name type="scientific">Arctium lappa</name>
    <name type="common">Greater burdock</name>
    <name type="synonym">Lappa major</name>
    <dbReference type="NCBI Taxonomy" id="4217"/>
    <lineage>
        <taxon>Eukaryota</taxon>
        <taxon>Viridiplantae</taxon>
        <taxon>Streptophyta</taxon>
        <taxon>Embryophyta</taxon>
        <taxon>Tracheophyta</taxon>
        <taxon>Spermatophyta</taxon>
        <taxon>Magnoliopsida</taxon>
        <taxon>eudicotyledons</taxon>
        <taxon>Gunneridae</taxon>
        <taxon>Pentapetalae</taxon>
        <taxon>asterids</taxon>
        <taxon>campanulids</taxon>
        <taxon>Asterales</taxon>
        <taxon>Asteraceae</taxon>
        <taxon>Carduoideae</taxon>
        <taxon>Cardueae</taxon>
        <taxon>Arctiinae</taxon>
        <taxon>Arctium</taxon>
    </lineage>
</organism>
<dbReference type="Proteomes" id="UP001055879">
    <property type="component" value="Linkage Group LG06"/>
</dbReference>
<name>A0ACB9BD16_ARCLA</name>
<dbReference type="EMBL" id="CM042052">
    <property type="protein sequence ID" value="KAI3720274.1"/>
    <property type="molecule type" value="Genomic_DNA"/>
</dbReference>
<proteinExistence type="predicted"/>
<keyword evidence="2" id="KW-1185">Reference proteome</keyword>
<reference evidence="1 2" key="2">
    <citation type="journal article" date="2022" name="Mol. Ecol. Resour.">
        <title>The genomes of chicory, endive, great burdock and yacon provide insights into Asteraceae paleo-polyploidization history and plant inulin production.</title>
        <authorList>
            <person name="Fan W."/>
            <person name="Wang S."/>
            <person name="Wang H."/>
            <person name="Wang A."/>
            <person name="Jiang F."/>
            <person name="Liu H."/>
            <person name="Zhao H."/>
            <person name="Xu D."/>
            <person name="Zhang Y."/>
        </authorList>
    </citation>
    <scope>NUCLEOTIDE SEQUENCE [LARGE SCALE GENOMIC DNA]</scope>
    <source>
        <strain evidence="2">cv. Niubang</strain>
    </source>
</reference>
<comment type="caution">
    <text evidence="1">The sequence shown here is derived from an EMBL/GenBank/DDBJ whole genome shotgun (WGS) entry which is preliminary data.</text>
</comment>
<evidence type="ECO:0000313" key="2">
    <source>
        <dbReference type="Proteomes" id="UP001055879"/>
    </source>
</evidence>
<gene>
    <name evidence="1" type="ORF">L6452_21187</name>
</gene>